<evidence type="ECO:0000256" key="2">
    <source>
        <dbReference type="SAM" id="Phobius"/>
    </source>
</evidence>
<reference evidence="5" key="1">
    <citation type="journal article" date="2019" name="Int. J. Syst. Evol. Microbiol.">
        <title>The Global Catalogue of Microorganisms (GCM) 10K type strain sequencing project: providing services to taxonomists for standard genome sequencing and annotation.</title>
        <authorList>
            <consortium name="The Broad Institute Genomics Platform"/>
            <consortium name="The Broad Institute Genome Sequencing Center for Infectious Disease"/>
            <person name="Wu L."/>
            <person name="Ma J."/>
        </authorList>
    </citation>
    <scope>NUCLEOTIDE SEQUENCE [LARGE SCALE GENOMIC DNA]</scope>
    <source>
        <strain evidence="5">CGMCC 1.10759</strain>
    </source>
</reference>
<proteinExistence type="predicted"/>
<feature type="region of interest" description="Disordered" evidence="1">
    <location>
        <begin position="199"/>
        <end position="221"/>
    </location>
</feature>
<dbReference type="InterPro" id="IPR051599">
    <property type="entry name" value="Cell_Envelope_Assoc"/>
</dbReference>
<evidence type="ECO:0000256" key="1">
    <source>
        <dbReference type="SAM" id="MobiDB-lite"/>
    </source>
</evidence>
<dbReference type="InterPro" id="IPR014729">
    <property type="entry name" value="Rossmann-like_a/b/a_fold"/>
</dbReference>
<dbReference type="RefSeq" id="WP_380603466.1">
    <property type="nucleotide sequence ID" value="NZ_JBHSDU010000015.1"/>
</dbReference>
<organism evidence="4 5">
    <name type="scientific">Steroidobacter flavus</name>
    <dbReference type="NCBI Taxonomy" id="1842136"/>
    <lineage>
        <taxon>Bacteria</taxon>
        <taxon>Pseudomonadati</taxon>
        <taxon>Pseudomonadota</taxon>
        <taxon>Gammaproteobacteria</taxon>
        <taxon>Steroidobacterales</taxon>
        <taxon>Steroidobacteraceae</taxon>
        <taxon>Steroidobacter</taxon>
    </lineage>
</organism>
<evidence type="ECO:0000259" key="3">
    <source>
        <dbReference type="Pfam" id="PF02698"/>
    </source>
</evidence>
<keyword evidence="5" id="KW-1185">Reference proteome</keyword>
<evidence type="ECO:0000313" key="4">
    <source>
        <dbReference type="EMBL" id="MFC4313287.1"/>
    </source>
</evidence>
<dbReference type="Pfam" id="PF02698">
    <property type="entry name" value="DUF218"/>
    <property type="match status" value="1"/>
</dbReference>
<dbReference type="Proteomes" id="UP001595904">
    <property type="component" value="Unassembled WGS sequence"/>
</dbReference>
<protein>
    <submittedName>
        <fullName evidence="4">YdcF family protein</fullName>
    </submittedName>
</protein>
<gene>
    <name evidence="4" type="ORF">ACFPN2_29680</name>
</gene>
<dbReference type="InterPro" id="IPR003848">
    <property type="entry name" value="DUF218"/>
</dbReference>
<name>A0ABV8T222_9GAMM</name>
<feature type="transmembrane region" description="Helical" evidence="2">
    <location>
        <begin position="6"/>
        <end position="27"/>
    </location>
</feature>
<dbReference type="CDD" id="cd06259">
    <property type="entry name" value="YdcF-like"/>
    <property type="match status" value="1"/>
</dbReference>
<dbReference type="EMBL" id="JBHSDU010000015">
    <property type="protein sequence ID" value="MFC4313287.1"/>
    <property type="molecule type" value="Genomic_DNA"/>
</dbReference>
<dbReference type="Gene3D" id="3.40.50.620">
    <property type="entry name" value="HUPs"/>
    <property type="match status" value="1"/>
</dbReference>
<dbReference type="PANTHER" id="PTHR30336">
    <property type="entry name" value="INNER MEMBRANE PROTEIN, PROBABLE PERMEASE"/>
    <property type="match status" value="1"/>
</dbReference>
<sequence length="244" mass="26575">MASILGAMLVPSGLAYLLFALGLVAAFKEQWRKLSWALLAISGAITTIFSTGSVATALLSPLEYEYPAVHDTRTHRDIKHIVVLTGYAADDPAMPLTGRMHWASAFRVMMALQLQRGGCETCDVIVSGSPTTARIMGESLIALGLPKERLILETASPTTADSAEHLAPMLKDPFFLVTSAGHLRRSLAVLHKQGLQPIPVPTDYQGPKDWRNAEERPSPQSLVTSDLAMHEYIGLLWYRLKGAI</sequence>
<accession>A0ABV8T222</accession>
<comment type="caution">
    <text evidence="4">The sequence shown here is derived from an EMBL/GenBank/DDBJ whole genome shotgun (WGS) entry which is preliminary data.</text>
</comment>
<feature type="domain" description="DUF218" evidence="3">
    <location>
        <begin position="81"/>
        <end position="234"/>
    </location>
</feature>
<feature type="compositionally biased region" description="Basic and acidic residues" evidence="1">
    <location>
        <begin position="206"/>
        <end position="217"/>
    </location>
</feature>
<feature type="transmembrane region" description="Helical" evidence="2">
    <location>
        <begin position="34"/>
        <end position="59"/>
    </location>
</feature>
<keyword evidence="2" id="KW-0812">Transmembrane</keyword>
<keyword evidence="2" id="KW-0472">Membrane</keyword>
<dbReference type="PANTHER" id="PTHR30336:SF4">
    <property type="entry name" value="ENVELOPE BIOGENESIS FACTOR ELYC"/>
    <property type="match status" value="1"/>
</dbReference>
<keyword evidence="2" id="KW-1133">Transmembrane helix</keyword>
<evidence type="ECO:0000313" key="5">
    <source>
        <dbReference type="Proteomes" id="UP001595904"/>
    </source>
</evidence>